<dbReference type="InterPro" id="IPR045087">
    <property type="entry name" value="Cu-oxidase_fam"/>
</dbReference>
<dbReference type="SUPFAM" id="SSF49503">
    <property type="entry name" value="Cupredoxins"/>
    <property type="match status" value="1"/>
</dbReference>
<feature type="non-terminal residue" evidence="10">
    <location>
        <position position="1"/>
    </location>
</feature>
<keyword evidence="6" id="KW-0677">Repeat</keyword>
<dbReference type="CDD" id="cd13897">
    <property type="entry name" value="CuRO_3_LCC_plant"/>
    <property type="match status" value="1"/>
</dbReference>
<evidence type="ECO:0000259" key="9">
    <source>
        <dbReference type="Pfam" id="PF07731"/>
    </source>
</evidence>
<keyword evidence="4" id="KW-0964">Secreted</keyword>
<dbReference type="PANTHER" id="PTHR11709:SF262">
    <property type="entry name" value="LACCASE-14"/>
    <property type="match status" value="1"/>
</dbReference>
<keyword evidence="7" id="KW-0560">Oxidoreductase</keyword>
<dbReference type="PANTHER" id="PTHR11709">
    <property type="entry name" value="MULTI-COPPER OXIDASE"/>
    <property type="match status" value="1"/>
</dbReference>
<dbReference type="PROSITE" id="PS00079">
    <property type="entry name" value="MULTICOPPER_OXIDASE1"/>
    <property type="match status" value="1"/>
</dbReference>
<evidence type="ECO:0000256" key="1">
    <source>
        <dbReference type="ARBA" id="ARBA00002075"/>
    </source>
</evidence>
<dbReference type="InterPro" id="IPR002355">
    <property type="entry name" value="Cu_oxidase_Cu_BS"/>
</dbReference>
<dbReference type="Pfam" id="PF07731">
    <property type="entry name" value="Cu-oxidase_2"/>
    <property type="match status" value="1"/>
</dbReference>
<evidence type="ECO:0000256" key="4">
    <source>
        <dbReference type="ARBA" id="ARBA00022525"/>
    </source>
</evidence>
<dbReference type="InterPro" id="IPR034289">
    <property type="entry name" value="CuRO_3_LCC"/>
</dbReference>
<evidence type="ECO:0000256" key="6">
    <source>
        <dbReference type="ARBA" id="ARBA00022737"/>
    </source>
</evidence>
<dbReference type="Proteomes" id="UP000243459">
    <property type="component" value="Chromosome 3"/>
</dbReference>
<proteinExistence type="inferred from homology"/>
<name>A0A5P1F6G0_ASPOF</name>
<evidence type="ECO:0000313" key="10">
    <source>
        <dbReference type="EMBL" id="ONK73948.1"/>
    </source>
</evidence>
<dbReference type="Gramene" id="ONK73948">
    <property type="protein sequence ID" value="ONK73948"/>
    <property type="gene ID" value="A4U43_C03F1230"/>
</dbReference>
<keyword evidence="8" id="KW-0186">Copper</keyword>
<evidence type="ECO:0000256" key="5">
    <source>
        <dbReference type="ARBA" id="ARBA00022723"/>
    </source>
</evidence>
<dbReference type="EMBL" id="CM007383">
    <property type="protein sequence ID" value="ONK73948.1"/>
    <property type="molecule type" value="Genomic_DNA"/>
</dbReference>
<evidence type="ECO:0000256" key="2">
    <source>
        <dbReference type="ARBA" id="ARBA00004613"/>
    </source>
</evidence>
<dbReference type="AlphaFoldDB" id="A0A5P1F6G0"/>
<comment type="similarity">
    <text evidence="3">Belongs to the multicopper oxidase family.</text>
</comment>
<sequence>PQSSSTRPPPRPSSNILHNYRCLLYFPTTLPDFEDNKAAAKFVLGLRSLKDDVDVPKTIDQRIIITLSINELLCPNNSCLGPNGTTFAASLNNISFVMPNMGILQAYYKKIDGVYGEDFPVKPPVDFNFTGDDIPQEYLFPAVGTEVRVLEYRTEVEMAFQGTNLLDVGMNHPMHLHGYRFYVVGTGIGNFDEEKDPKSYNLKDPPLENTVGVPKSGWAAIRFKANNPGVWFMHCHLERHGTWGMDTVFIVKTLPPPANMPPC</sequence>
<keyword evidence="5" id="KW-0479">Metal-binding</keyword>
<reference evidence="11" key="1">
    <citation type="journal article" date="2017" name="Nat. Commun.">
        <title>The asparagus genome sheds light on the origin and evolution of a young Y chromosome.</title>
        <authorList>
            <person name="Harkess A."/>
            <person name="Zhou J."/>
            <person name="Xu C."/>
            <person name="Bowers J.E."/>
            <person name="Van der Hulst R."/>
            <person name="Ayyampalayam S."/>
            <person name="Mercati F."/>
            <person name="Riccardi P."/>
            <person name="McKain M.R."/>
            <person name="Kakrana A."/>
            <person name="Tang H."/>
            <person name="Ray J."/>
            <person name="Groenendijk J."/>
            <person name="Arikit S."/>
            <person name="Mathioni S.M."/>
            <person name="Nakano M."/>
            <person name="Shan H."/>
            <person name="Telgmann-Rauber A."/>
            <person name="Kanno A."/>
            <person name="Yue Z."/>
            <person name="Chen H."/>
            <person name="Li W."/>
            <person name="Chen Y."/>
            <person name="Xu X."/>
            <person name="Zhang Y."/>
            <person name="Luo S."/>
            <person name="Chen H."/>
            <person name="Gao J."/>
            <person name="Mao Z."/>
            <person name="Pires J.C."/>
            <person name="Luo M."/>
            <person name="Kudrna D."/>
            <person name="Wing R.A."/>
            <person name="Meyers B.C."/>
            <person name="Yi K."/>
            <person name="Kong H."/>
            <person name="Lavrijsen P."/>
            <person name="Sunseri F."/>
            <person name="Falavigna A."/>
            <person name="Ye Y."/>
            <person name="Leebens-Mack J.H."/>
            <person name="Chen G."/>
        </authorList>
    </citation>
    <scope>NUCLEOTIDE SEQUENCE [LARGE SCALE GENOMIC DNA]</scope>
    <source>
        <strain evidence="11">cv. DH0086</strain>
    </source>
</reference>
<feature type="domain" description="Plastocyanin-like" evidence="9">
    <location>
        <begin position="119"/>
        <end position="252"/>
    </location>
</feature>
<protein>
    <recommendedName>
        <fullName evidence="9">Plastocyanin-like domain-containing protein</fullName>
    </recommendedName>
</protein>
<keyword evidence="11" id="KW-1185">Reference proteome</keyword>
<dbReference type="GO" id="GO:0005507">
    <property type="term" value="F:copper ion binding"/>
    <property type="evidence" value="ECO:0007669"/>
    <property type="project" value="InterPro"/>
</dbReference>
<dbReference type="InterPro" id="IPR033138">
    <property type="entry name" value="Cu_oxidase_CS"/>
</dbReference>
<evidence type="ECO:0000313" key="11">
    <source>
        <dbReference type="Proteomes" id="UP000243459"/>
    </source>
</evidence>
<comment type="function">
    <text evidence="1">Lignin degradation and detoxification of lignin-derived products.</text>
</comment>
<evidence type="ECO:0000256" key="7">
    <source>
        <dbReference type="ARBA" id="ARBA00023002"/>
    </source>
</evidence>
<dbReference type="InterPro" id="IPR008972">
    <property type="entry name" value="Cupredoxin"/>
</dbReference>
<accession>A0A5P1F6G0</accession>
<dbReference type="PROSITE" id="PS00080">
    <property type="entry name" value="MULTICOPPER_OXIDASE2"/>
    <property type="match status" value="1"/>
</dbReference>
<comment type="subcellular location">
    <subcellularLocation>
        <location evidence="2">Secreted</location>
    </subcellularLocation>
</comment>
<evidence type="ECO:0000256" key="3">
    <source>
        <dbReference type="ARBA" id="ARBA00010609"/>
    </source>
</evidence>
<gene>
    <name evidence="10" type="ORF">A4U43_C03F1230</name>
</gene>
<organism evidence="10 11">
    <name type="scientific">Asparagus officinalis</name>
    <name type="common">Garden asparagus</name>
    <dbReference type="NCBI Taxonomy" id="4686"/>
    <lineage>
        <taxon>Eukaryota</taxon>
        <taxon>Viridiplantae</taxon>
        <taxon>Streptophyta</taxon>
        <taxon>Embryophyta</taxon>
        <taxon>Tracheophyta</taxon>
        <taxon>Spermatophyta</taxon>
        <taxon>Magnoliopsida</taxon>
        <taxon>Liliopsida</taxon>
        <taxon>Asparagales</taxon>
        <taxon>Asparagaceae</taxon>
        <taxon>Asparagoideae</taxon>
        <taxon>Asparagus</taxon>
    </lineage>
</organism>
<dbReference type="OMA" id="YRTEVEM"/>
<dbReference type="InterPro" id="IPR011706">
    <property type="entry name" value="Cu-oxidase_C"/>
</dbReference>
<dbReference type="Gene3D" id="2.60.40.420">
    <property type="entry name" value="Cupredoxins - blue copper proteins"/>
    <property type="match status" value="1"/>
</dbReference>
<dbReference type="GO" id="GO:0005576">
    <property type="term" value="C:extracellular region"/>
    <property type="evidence" value="ECO:0007669"/>
    <property type="project" value="UniProtKB-SubCell"/>
</dbReference>
<evidence type="ECO:0000256" key="8">
    <source>
        <dbReference type="ARBA" id="ARBA00023008"/>
    </source>
</evidence>
<dbReference type="GO" id="GO:0016491">
    <property type="term" value="F:oxidoreductase activity"/>
    <property type="evidence" value="ECO:0007669"/>
    <property type="project" value="UniProtKB-KW"/>
</dbReference>